<sequence length="159" mass="18584">MSEFTDENGCRVTLVFQKEAFSLPARHVIVFCRFKQKWLLTLHTVRGLECPGGKVEAGETIEEAARREVFEETGAIVKSLQFVGEYFVRRPENPFVKAIFFAEIEKIVEKENYMETEGPVLFDQDLLTERMNSSFSFLMKDEVVERTLDFLMNKQWLQQ</sequence>
<dbReference type="InterPro" id="IPR020476">
    <property type="entry name" value="Nudix_hydrolase"/>
</dbReference>
<dbReference type="InterPro" id="IPR015797">
    <property type="entry name" value="NUDIX_hydrolase-like_dom_sf"/>
</dbReference>
<evidence type="ECO:0000256" key="3">
    <source>
        <dbReference type="ARBA" id="ARBA00022723"/>
    </source>
</evidence>
<feature type="domain" description="Nudix hydrolase" evidence="7">
    <location>
        <begin position="21"/>
        <end position="145"/>
    </location>
</feature>
<comment type="similarity">
    <text evidence="2 6">Belongs to the Nudix hydrolase family.</text>
</comment>
<keyword evidence="3" id="KW-0479">Metal-binding</keyword>
<dbReference type="PANTHER" id="PTHR43758:SF8">
    <property type="entry name" value="8-OXO-DGTP DIPHOSPHATASE YTKD-RELATED"/>
    <property type="match status" value="1"/>
</dbReference>
<dbReference type="CDD" id="cd04665">
    <property type="entry name" value="NUDIX_RppH"/>
    <property type="match status" value="1"/>
</dbReference>
<dbReference type="SUPFAM" id="SSF55811">
    <property type="entry name" value="Nudix"/>
    <property type="match status" value="1"/>
</dbReference>
<dbReference type="PROSITE" id="PS51462">
    <property type="entry name" value="NUDIX"/>
    <property type="match status" value="1"/>
</dbReference>
<dbReference type="InterPro" id="IPR000086">
    <property type="entry name" value="NUDIX_hydrolase_dom"/>
</dbReference>
<comment type="caution">
    <text evidence="8">The sequence shown here is derived from an EMBL/GenBank/DDBJ whole genome shotgun (WGS) entry which is preliminary data.</text>
</comment>
<evidence type="ECO:0000256" key="5">
    <source>
        <dbReference type="ARBA" id="ARBA00022842"/>
    </source>
</evidence>
<proteinExistence type="inferred from homology"/>
<dbReference type="InterPro" id="IPR014078">
    <property type="entry name" value="Nudix_YtkD"/>
</dbReference>
<evidence type="ECO:0000256" key="2">
    <source>
        <dbReference type="ARBA" id="ARBA00005582"/>
    </source>
</evidence>
<keyword evidence="5" id="KW-0460">Magnesium</keyword>
<dbReference type="PANTHER" id="PTHR43758">
    <property type="entry name" value="7,8-DIHYDRO-8-OXOGUANINE TRIPHOSPHATASE"/>
    <property type="match status" value="1"/>
</dbReference>
<evidence type="ECO:0000313" key="8">
    <source>
        <dbReference type="EMBL" id="MFK2824737.1"/>
    </source>
</evidence>
<dbReference type="NCBIfam" id="TIGR02705">
    <property type="entry name" value="nudix_YtkD"/>
    <property type="match status" value="1"/>
</dbReference>
<dbReference type="Proteomes" id="UP001619911">
    <property type="component" value="Unassembled WGS sequence"/>
</dbReference>
<dbReference type="InterPro" id="IPR020084">
    <property type="entry name" value="NUDIX_hydrolase_CS"/>
</dbReference>
<evidence type="ECO:0000256" key="4">
    <source>
        <dbReference type="ARBA" id="ARBA00022801"/>
    </source>
</evidence>
<name>A0ABW8I5M7_9BACI</name>
<dbReference type="RefSeq" id="WP_404314525.1">
    <property type="nucleotide sequence ID" value="NZ_JAUIYO010000001.1"/>
</dbReference>
<protein>
    <submittedName>
        <fullName evidence="8">Nucleoside triphosphatase YtkD</fullName>
    </submittedName>
</protein>
<organism evidence="8 9">
    <name type="scientific">Bacillus lumedeiriae</name>
    <dbReference type="NCBI Taxonomy" id="3058829"/>
    <lineage>
        <taxon>Bacteria</taxon>
        <taxon>Bacillati</taxon>
        <taxon>Bacillota</taxon>
        <taxon>Bacilli</taxon>
        <taxon>Bacillales</taxon>
        <taxon>Bacillaceae</taxon>
        <taxon>Bacillus</taxon>
    </lineage>
</organism>
<evidence type="ECO:0000259" key="7">
    <source>
        <dbReference type="PROSITE" id="PS51462"/>
    </source>
</evidence>
<accession>A0ABW8I5M7</accession>
<evidence type="ECO:0000313" key="9">
    <source>
        <dbReference type="Proteomes" id="UP001619911"/>
    </source>
</evidence>
<dbReference type="EMBL" id="JAUIYO010000001">
    <property type="protein sequence ID" value="MFK2824737.1"/>
    <property type="molecule type" value="Genomic_DNA"/>
</dbReference>
<evidence type="ECO:0000256" key="6">
    <source>
        <dbReference type="RuleBase" id="RU003476"/>
    </source>
</evidence>
<keyword evidence="4 6" id="KW-0378">Hydrolase</keyword>
<dbReference type="PRINTS" id="PR00502">
    <property type="entry name" value="NUDIXFAMILY"/>
</dbReference>
<dbReference type="PROSITE" id="PS00893">
    <property type="entry name" value="NUDIX_BOX"/>
    <property type="match status" value="1"/>
</dbReference>
<dbReference type="Pfam" id="PF00293">
    <property type="entry name" value="NUDIX"/>
    <property type="match status" value="1"/>
</dbReference>
<comment type="cofactor">
    <cofactor evidence="1">
        <name>Mg(2+)</name>
        <dbReference type="ChEBI" id="CHEBI:18420"/>
    </cofactor>
</comment>
<keyword evidence="9" id="KW-1185">Reference proteome</keyword>
<dbReference type="Gene3D" id="3.90.79.10">
    <property type="entry name" value="Nucleoside Triphosphate Pyrophosphohydrolase"/>
    <property type="match status" value="1"/>
</dbReference>
<evidence type="ECO:0000256" key="1">
    <source>
        <dbReference type="ARBA" id="ARBA00001946"/>
    </source>
</evidence>
<reference evidence="8 9" key="1">
    <citation type="submission" date="2023-07" db="EMBL/GenBank/DDBJ databases">
        <title>Bacillus lucianemedeirus sp. nov, a new species isolated from an immunobiological production facility.</title>
        <authorList>
            <person name="Costa L.V."/>
            <person name="Miranda R.V.S.L."/>
            <person name="Brandao M.L.L."/>
            <person name="Reis C.M.F."/>
            <person name="Frazao A.M."/>
            <person name="Cruz F.V."/>
            <person name="Baio P.V.P."/>
            <person name="Veras J.F.C."/>
            <person name="Ramos J.N."/>
            <person name="Vieira V."/>
        </authorList>
    </citation>
    <scope>NUCLEOTIDE SEQUENCE [LARGE SCALE GENOMIC DNA]</scope>
    <source>
        <strain evidence="8 9">B190/17</strain>
    </source>
</reference>
<gene>
    <name evidence="8" type="primary">ytkD</name>
    <name evidence="8" type="ORF">QYG89_03350</name>
</gene>